<evidence type="ECO:0000313" key="3">
    <source>
        <dbReference type="EMBL" id="CAA7052565.1"/>
    </source>
</evidence>
<dbReference type="Pfam" id="PF03078">
    <property type="entry name" value="ATHILA"/>
    <property type="match status" value="1"/>
</dbReference>
<organism evidence="3 4">
    <name type="scientific">Microthlaspi erraticum</name>
    <dbReference type="NCBI Taxonomy" id="1685480"/>
    <lineage>
        <taxon>Eukaryota</taxon>
        <taxon>Viridiplantae</taxon>
        <taxon>Streptophyta</taxon>
        <taxon>Embryophyta</taxon>
        <taxon>Tracheophyta</taxon>
        <taxon>Spermatophyta</taxon>
        <taxon>Magnoliopsida</taxon>
        <taxon>eudicotyledons</taxon>
        <taxon>Gunneridae</taxon>
        <taxon>Pentapetalae</taxon>
        <taxon>rosids</taxon>
        <taxon>malvids</taxon>
        <taxon>Brassicales</taxon>
        <taxon>Brassicaceae</taxon>
        <taxon>Coluteocarpeae</taxon>
        <taxon>Microthlaspi</taxon>
    </lineage>
</organism>
<reference evidence="3" key="1">
    <citation type="submission" date="2020-01" db="EMBL/GenBank/DDBJ databases">
        <authorList>
            <person name="Mishra B."/>
        </authorList>
    </citation>
    <scope>NUCLEOTIDE SEQUENCE [LARGE SCALE GENOMIC DNA]</scope>
</reference>
<evidence type="ECO:0000259" key="2">
    <source>
        <dbReference type="Pfam" id="PF03078"/>
    </source>
</evidence>
<comment type="caution">
    <text evidence="3">The sequence shown here is derived from an EMBL/GenBank/DDBJ whole genome shotgun (WGS) entry which is preliminary data.</text>
</comment>
<accession>A0A6D2KZ75</accession>
<keyword evidence="4" id="KW-1185">Reference proteome</keyword>
<protein>
    <recommendedName>
        <fullName evidence="2">Arabidopsis retrotransposon Orf1 C-terminal domain-containing protein</fullName>
    </recommendedName>
</protein>
<sequence length="142" mass="15874">MMEAHLSLRTSLVWHLKILLPNTDLTNTNSRDGILFLPSADQLFMDGGDATSEKSKGANEESLPQGKRVSLVSSTSSRTTRVEASAIIKAHEHIGMLQRWCKKQDEVIKKLTETVNSQGEALLCITKSNQRPHHQAKPWSQR</sequence>
<dbReference type="AlphaFoldDB" id="A0A6D2KZ75"/>
<feature type="region of interest" description="Disordered" evidence="1">
    <location>
        <begin position="46"/>
        <end position="76"/>
    </location>
</feature>
<evidence type="ECO:0000256" key="1">
    <source>
        <dbReference type="SAM" id="MobiDB-lite"/>
    </source>
</evidence>
<proteinExistence type="predicted"/>
<dbReference type="InterPro" id="IPR004312">
    <property type="entry name" value="ATHILA_Orf1_C"/>
</dbReference>
<name>A0A6D2KZ75_9BRAS</name>
<feature type="domain" description="Arabidopsis retrotransposon Orf1 C-terminal" evidence="2">
    <location>
        <begin position="15"/>
        <end position="126"/>
    </location>
</feature>
<evidence type="ECO:0000313" key="4">
    <source>
        <dbReference type="Proteomes" id="UP000467841"/>
    </source>
</evidence>
<dbReference type="EMBL" id="CACVBM020001501">
    <property type="protein sequence ID" value="CAA7052565.1"/>
    <property type="molecule type" value="Genomic_DNA"/>
</dbReference>
<dbReference type="Proteomes" id="UP000467841">
    <property type="component" value="Unassembled WGS sequence"/>
</dbReference>
<gene>
    <name evidence="3" type="ORF">MERR_LOCUS39800</name>
</gene>